<feature type="compositionally biased region" description="Basic residues" evidence="1">
    <location>
        <begin position="490"/>
        <end position="580"/>
    </location>
</feature>
<dbReference type="InterPro" id="IPR018853">
    <property type="entry name" value="DUF2457"/>
</dbReference>
<feature type="region of interest" description="Disordered" evidence="1">
    <location>
        <begin position="265"/>
        <end position="401"/>
    </location>
</feature>
<name>A0A367LLZ6_9HYPO</name>
<comment type="caution">
    <text evidence="2">The sequence shown here is derived from an EMBL/GenBank/DDBJ whole genome shotgun (WGS) entry which is preliminary data.</text>
</comment>
<accession>A0A367LLZ6</accession>
<feature type="region of interest" description="Disordered" evidence="1">
    <location>
        <begin position="18"/>
        <end position="38"/>
    </location>
</feature>
<feature type="region of interest" description="Disordered" evidence="1">
    <location>
        <begin position="168"/>
        <end position="202"/>
    </location>
</feature>
<proteinExistence type="predicted"/>
<dbReference type="STRING" id="1330021.A0A367LLZ6"/>
<dbReference type="Pfam" id="PF10446">
    <property type="entry name" value="DUF2457"/>
    <property type="match status" value="1"/>
</dbReference>
<evidence type="ECO:0000313" key="2">
    <source>
        <dbReference type="EMBL" id="RCI15407.1"/>
    </source>
</evidence>
<dbReference type="EMBL" id="LKCN02000003">
    <property type="protein sequence ID" value="RCI15407.1"/>
    <property type="molecule type" value="Genomic_DNA"/>
</dbReference>
<dbReference type="AlphaFoldDB" id="A0A367LLZ6"/>
<feature type="compositionally biased region" description="Polar residues" evidence="1">
    <location>
        <begin position="102"/>
        <end position="111"/>
    </location>
</feature>
<feature type="compositionally biased region" description="Basic and acidic residues" evidence="1">
    <location>
        <begin position="458"/>
        <end position="481"/>
    </location>
</feature>
<feature type="compositionally biased region" description="Polar residues" evidence="1">
    <location>
        <begin position="359"/>
        <end position="373"/>
    </location>
</feature>
<feature type="region of interest" description="Disordered" evidence="1">
    <location>
        <begin position="427"/>
        <end position="626"/>
    </location>
</feature>
<evidence type="ECO:0000256" key="1">
    <source>
        <dbReference type="SAM" id="MobiDB-lite"/>
    </source>
</evidence>
<feature type="compositionally biased region" description="Acidic residues" evidence="1">
    <location>
        <begin position="442"/>
        <end position="452"/>
    </location>
</feature>
<evidence type="ECO:0000313" key="3">
    <source>
        <dbReference type="Proteomes" id="UP000253664"/>
    </source>
</evidence>
<dbReference type="Proteomes" id="UP000253664">
    <property type="component" value="Unassembled WGS sequence"/>
</dbReference>
<feature type="compositionally biased region" description="Pro residues" evidence="1">
    <location>
        <begin position="178"/>
        <end position="193"/>
    </location>
</feature>
<sequence>MNTINNCPSFTLDALTSATPDLDTADDVDEPPEIRLQQPSPQRFQRTAIRPHGLHSSLLTKAIMGHSDDDHHDYTTVNNQRRRSMTSTISIASTADLSSDTGLTSPCRTNTPSPPLPEIGLMRLDVNDVKEKTPPKKRCIQFACAAKPQPPAAPAQVPRRSCIKFAAHASESSVKPDSSPPEDPPTVVIPPSQPLSLRKSVSNSPLIRPKFIRANSKDPYNDASQFHEFASGTAREEEWIRKGHPLAETTKITINDTLIKENRFRRLAAEAEEEEDQEAEAEADDQADEPDDDDDDDGDEDEEEDQDDGEDQDDDSNGYSTDEETGFAESDDEDDDDENMTLWTPGRVANRIAAVPTRRGSSAEPQSDSSAAATDNIRPIKTRRHKDSDETPDLPDSTDFVCGTLDEDKPLEEAYLSCMAARRNGKLRIIPQDIDPSFPASDPDDDDDDEDMYNPVAHDSDSDVLVHGEMEDLHHGQDRSRRTLRSAAPPKRHIHSPPPPKRHHIHHSPPPQKRHIHSPPPPKRHHIHHSPPPQKRHIHSPPPPKRHHIHHSPPPQKRHHHSPPPPLHHHHHHPHHHHHNNNNNNDAAAPRTPSPKTLFGRQSPRRARSPAPRALMTPVGSPRQGPHVQFQLAGRPNTTHTKSLPRTAALFRHAKKERNVSKSYHHHHDADMHVRGAIDIVKGLERKRQRRKEKFYQKYCNRARRGQIPERKPQPGRGAERMKELGLLMAGKKDQGNYVISI</sequence>
<feature type="region of interest" description="Disordered" evidence="1">
    <location>
        <begin position="96"/>
        <end position="117"/>
    </location>
</feature>
<reference evidence="2 3" key="1">
    <citation type="journal article" date="2015" name="BMC Genomics">
        <title>Insights from the genome of Ophiocordyceps polyrhachis-furcata to pathogenicity and host specificity in insect fungi.</title>
        <authorList>
            <person name="Wichadakul D."/>
            <person name="Kobmoo N."/>
            <person name="Ingsriswang S."/>
            <person name="Tangphatsornruang S."/>
            <person name="Chantasingh D."/>
            <person name="Luangsa-ard J.J."/>
            <person name="Eurwilaichitr L."/>
        </authorList>
    </citation>
    <scope>NUCLEOTIDE SEQUENCE [LARGE SCALE GENOMIC DNA]</scope>
    <source>
        <strain evidence="2 3">BCC 54312</strain>
    </source>
</reference>
<gene>
    <name evidence="2" type="ORF">L249_6613</name>
</gene>
<dbReference type="OrthoDB" id="2011769at2759"/>
<protein>
    <submittedName>
        <fullName evidence="2">Uncharacterized protein</fullName>
    </submittedName>
</protein>
<keyword evidence="3" id="KW-1185">Reference proteome</keyword>
<feature type="compositionally biased region" description="Acidic residues" evidence="1">
    <location>
        <begin position="270"/>
        <end position="339"/>
    </location>
</feature>
<organism evidence="2 3">
    <name type="scientific">Ophiocordyceps polyrhachis-furcata BCC 54312</name>
    <dbReference type="NCBI Taxonomy" id="1330021"/>
    <lineage>
        <taxon>Eukaryota</taxon>
        <taxon>Fungi</taxon>
        <taxon>Dikarya</taxon>
        <taxon>Ascomycota</taxon>
        <taxon>Pezizomycotina</taxon>
        <taxon>Sordariomycetes</taxon>
        <taxon>Hypocreomycetidae</taxon>
        <taxon>Hypocreales</taxon>
        <taxon>Ophiocordycipitaceae</taxon>
        <taxon>Ophiocordyceps</taxon>
    </lineage>
</organism>